<dbReference type="EC" id="2.7.1.5" evidence="8 9"/>
<evidence type="ECO:0000256" key="8">
    <source>
        <dbReference type="HAMAP-Rule" id="MF_01535"/>
    </source>
</evidence>
<feature type="binding site" evidence="8">
    <location>
        <position position="304"/>
    </location>
    <ligand>
        <name>ATP</name>
        <dbReference type="ChEBI" id="CHEBI:30616"/>
    </ligand>
</feature>
<dbReference type="InterPro" id="IPR043129">
    <property type="entry name" value="ATPase_NBD"/>
</dbReference>
<keyword evidence="4 8" id="KW-0418">Kinase</keyword>
<evidence type="ECO:0000313" key="12">
    <source>
        <dbReference type="EMBL" id="MFC6385840.1"/>
    </source>
</evidence>
<dbReference type="GO" id="GO:0008993">
    <property type="term" value="F:rhamnulokinase activity"/>
    <property type="evidence" value="ECO:0007669"/>
    <property type="project" value="UniProtKB-EC"/>
</dbReference>
<keyword evidence="13" id="KW-1185">Reference proteome</keyword>
<dbReference type="RefSeq" id="WP_253052541.1">
    <property type="nucleotide sequence ID" value="NZ_JAMXWN010000002.1"/>
</dbReference>
<feature type="binding site" evidence="8">
    <location>
        <begin position="11"/>
        <end position="15"/>
    </location>
    <ligand>
        <name>ATP</name>
        <dbReference type="ChEBI" id="CHEBI:30616"/>
    </ligand>
</feature>
<evidence type="ECO:0000256" key="3">
    <source>
        <dbReference type="ARBA" id="ARBA00022741"/>
    </source>
</evidence>
<dbReference type="PANTHER" id="PTHR10196:SF93">
    <property type="entry name" value="L-RHAMNULOKINASE"/>
    <property type="match status" value="1"/>
</dbReference>
<gene>
    <name evidence="8 12" type="primary">rhaB</name>
    <name evidence="12" type="ORF">ACFP7A_04430</name>
</gene>
<dbReference type="PIRSF" id="PIRSF000538">
    <property type="entry name" value="GlpK"/>
    <property type="match status" value="1"/>
</dbReference>
<keyword evidence="8" id="KW-0460">Magnesium</keyword>
<feature type="active site" description="Proton acceptor" evidence="8">
    <location>
        <position position="237"/>
    </location>
</feature>
<feature type="binding site" evidence="8">
    <location>
        <position position="259"/>
    </location>
    <ligand>
        <name>ATP</name>
        <dbReference type="ChEBI" id="CHEBI:30616"/>
    </ligand>
</feature>
<feature type="binding site" evidence="8">
    <location>
        <position position="296"/>
    </location>
    <ligand>
        <name>substrate</name>
    </ligand>
</feature>
<proteinExistence type="inferred from homology"/>
<evidence type="ECO:0000256" key="9">
    <source>
        <dbReference type="NCBIfam" id="TIGR02627"/>
    </source>
</evidence>
<evidence type="ECO:0000313" key="13">
    <source>
        <dbReference type="Proteomes" id="UP001596267"/>
    </source>
</evidence>
<evidence type="ECO:0000256" key="1">
    <source>
        <dbReference type="ARBA" id="ARBA00009156"/>
    </source>
</evidence>
<evidence type="ECO:0000256" key="7">
    <source>
        <dbReference type="ARBA" id="ARBA00023308"/>
    </source>
</evidence>
<dbReference type="CDD" id="cd07771">
    <property type="entry name" value="ASKHA_NBD_FGGY_RhaB-like"/>
    <property type="match status" value="1"/>
</dbReference>
<comment type="caution">
    <text evidence="8">Lacks conserved residue(s) required for the propagation of feature annotation.</text>
</comment>
<dbReference type="InterPro" id="IPR018484">
    <property type="entry name" value="FGGY_N"/>
</dbReference>
<comment type="pathway">
    <text evidence="8">Carbohydrate degradation; L-rhamnose degradation; glycerone phosphate from L-rhamnose: step 2/3.</text>
</comment>
<dbReference type="Proteomes" id="UP001596267">
    <property type="component" value="Unassembled WGS sequence"/>
</dbReference>
<dbReference type="InterPro" id="IPR018485">
    <property type="entry name" value="FGGY_C"/>
</dbReference>
<dbReference type="InterPro" id="IPR013449">
    <property type="entry name" value="Rhamnulokinase"/>
</dbReference>
<sequence>MTAHIAIDIGASSGRLILGLLSEDKKLVIREIHRFKNGFVRNEGHDHWRIDDIINNVLIGLEKAKKCGVDACTVGIDTWAVDYCLIDKDGNKIQDPISYRDARTEGAINQLTSDLSRSDIYKKTGIQFLELNTLYQLYCEDMDALERTDKILMVPDYIGYRLTGKMVAEVTNASTTQMLNFRQRLFDSDLLKKVNVKDSQFPKLVEPGTVLGEIKEEWRNHYDLPEKCKIITVATHDTASAVVGTPGRGHHWAFLSSGTWSLLGMERNVPVVSDEAFNENYTNEWGAFGTYRFLKNIMGLWLIQEIARSQDYRHHFSEMAEMASDVTPFQQYININDQSFTNPGNMIQAIQNYCKKKKQKVPMTTGELTRCIYDNLALCYASEIKKLAQITNHPINALYIVGGGSNIDLLNQLTANLSGIPVYAGLSEATAIGNLMVQMIAEGDIDDVHKAREIIGESFPIQVYHPEQNPKWEKVLADYQSFLNDEAKEII</sequence>
<accession>A0ABW1WFF6</accession>
<feature type="domain" description="Carbohydrate kinase FGGY N-terminal" evidence="10">
    <location>
        <begin position="5"/>
        <end position="244"/>
    </location>
</feature>
<keyword evidence="6 8" id="KW-1015">Disulfide bond</keyword>
<feature type="disulfide bond" evidence="8">
    <location>
        <begin position="354"/>
        <end position="371"/>
    </location>
</feature>
<comment type="catalytic activity">
    <reaction evidence="8">
        <text>L-rhamnulose + ATP = L-rhamnulose 1-phosphate + ADP + H(+)</text>
        <dbReference type="Rhea" id="RHEA:20117"/>
        <dbReference type="ChEBI" id="CHEBI:15378"/>
        <dbReference type="ChEBI" id="CHEBI:17897"/>
        <dbReference type="ChEBI" id="CHEBI:30616"/>
        <dbReference type="ChEBI" id="CHEBI:58313"/>
        <dbReference type="ChEBI" id="CHEBI:456216"/>
        <dbReference type="EC" id="2.7.1.5"/>
    </reaction>
</comment>
<comment type="caution">
    <text evidence="12">The sequence shown here is derived from an EMBL/GenBank/DDBJ whole genome shotgun (WGS) entry which is preliminary data.</text>
</comment>
<protein>
    <recommendedName>
        <fullName evidence="8 9">Rhamnulokinase</fullName>
        <shortName evidence="8">RhaB</shortName>
        <ecNumber evidence="8 9">2.7.1.5</ecNumber>
    </recommendedName>
    <alternativeName>
        <fullName evidence="8">ATP:L-rhamnulose phosphotransferase</fullName>
    </alternativeName>
    <alternativeName>
        <fullName evidence="8">L-rhamnulose 1-kinase</fullName>
    </alternativeName>
    <alternativeName>
        <fullName evidence="8">Rhamnulose kinase</fullName>
    </alternativeName>
</protein>
<evidence type="ECO:0000256" key="2">
    <source>
        <dbReference type="ARBA" id="ARBA00022679"/>
    </source>
</evidence>
<dbReference type="Pfam" id="PF00370">
    <property type="entry name" value="FGGY_N"/>
    <property type="match status" value="1"/>
</dbReference>
<comment type="cofactor">
    <cofactor evidence="8">
        <name>Mg(2+)</name>
        <dbReference type="ChEBI" id="CHEBI:18420"/>
    </cofactor>
</comment>
<comment type="function">
    <text evidence="8">Involved in the catabolism of L-rhamnose (6-deoxy-L-mannose). Catalyzes the transfer of the gamma-phosphate group from ATP to the 1-hydroxyl group of L-rhamnulose to yield L-rhamnulose 1-phosphate.</text>
</comment>
<feature type="binding site" evidence="8">
    <location>
        <position position="80"/>
    </location>
    <ligand>
        <name>substrate</name>
    </ligand>
</feature>
<keyword evidence="5 8" id="KW-0067">ATP-binding</keyword>
<evidence type="ECO:0000256" key="4">
    <source>
        <dbReference type="ARBA" id="ARBA00022777"/>
    </source>
</evidence>
<comment type="similarity">
    <text evidence="8">Belongs to the rhamnulokinase family.</text>
</comment>
<evidence type="ECO:0000259" key="10">
    <source>
        <dbReference type="Pfam" id="PF00370"/>
    </source>
</evidence>
<reference evidence="13" key="1">
    <citation type="journal article" date="2019" name="Int. J. Syst. Evol. Microbiol.">
        <title>The Global Catalogue of Microorganisms (GCM) 10K type strain sequencing project: providing services to taxonomists for standard genome sequencing and annotation.</title>
        <authorList>
            <consortium name="The Broad Institute Genomics Platform"/>
            <consortium name="The Broad Institute Genome Sequencing Center for Infectious Disease"/>
            <person name="Wu L."/>
            <person name="Ma J."/>
        </authorList>
    </citation>
    <scope>NUCLEOTIDE SEQUENCE [LARGE SCALE GENOMIC DNA]</scope>
    <source>
        <strain evidence="13">CCUG 42001</strain>
    </source>
</reference>
<dbReference type="Pfam" id="PF02782">
    <property type="entry name" value="FGGY_C"/>
    <property type="match status" value="1"/>
</dbReference>
<keyword evidence="7 8" id="KW-0684">Rhamnose metabolism</keyword>
<dbReference type="InterPro" id="IPR000577">
    <property type="entry name" value="Carb_kinase_FGGY"/>
</dbReference>
<comment type="similarity">
    <text evidence="1">Belongs to the FGGY kinase family.</text>
</comment>
<keyword evidence="3 8" id="KW-0547">Nucleotide-binding</keyword>
<dbReference type="SUPFAM" id="SSF53067">
    <property type="entry name" value="Actin-like ATPase domain"/>
    <property type="match status" value="2"/>
</dbReference>
<dbReference type="NCBIfam" id="TIGR02627">
    <property type="entry name" value="rhamnulo_kin"/>
    <property type="match status" value="1"/>
</dbReference>
<feature type="domain" description="Carbohydrate kinase FGGY C-terminal" evidence="11">
    <location>
        <begin position="254"/>
        <end position="441"/>
    </location>
</feature>
<keyword evidence="2 8" id="KW-0808">Transferase</keyword>
<dbReference type="HAMAP" id="MF_01535">
    <property type="entry name" value="Rhamnulokinase"/>
    <property type="match status" value="1"/>
</dbReference>
<feature type="binding site" evidence="8">
    <location>
        <position position="403"/>
    </location>
    <ligand>
        <name>ATP</name>
        <dbReference type="ChEBI" id="CHEBI:30616"/>
    </ligand>
</feature>
<dbReference type="EMBL" id="JBHSTQ010000003">
    <property type="protein sequence ID" value="MFC6385840.1"/>
    <property type="molecule type" value="Genomic_DNA"/>
</dbReference>
<name>A0ABW1WFF6_9BACL</name>
<evidence type="ECO:0000256" key="5">
    <source>
        <dbReference type="ARBA" id="ARBA00022840"/>
    </source>
</evidence>
<organism evidence="12 13">
    <name type="scientific">Sporolactobacillus kofuensis</name>
    <dbReference type="NCBI Taxonomy" id="269672"/>
    <lineage>
        <taxon>Bacteria</taxon>
        <taxon>Bacillati</taxon>
        <taxon>Bacillota</taxon>
        <taxon>Bacilli</taxon>
        <taxon>Bacillales</taxon>
        <taxon>Sporolactobacillaceae</taxon>
        <taxon>Sporolactobacillus</taxon>
    </lineage>
</organism>
<evidence type="ECO:0000259" key="11">
    <source>
        <dbReference type="Pfam" id="PF02782"/>
    </source>
</evidence>
<dbReference type="Gene3D" id="3.30.420.40">
    <property type="match status" value="2"/>
</dbReference>
<feature type="binding site" evidence="8">
    <location>
        <begin position="236"/>
        <end position="238"/>
    </location>
    <ligand>
        <name>substrate</name>
    </ligand>
</feature>
<evidence type="ECO:0000256" key="6">
    <source>
        <dbReference type="ARBA" id="ARBA00023157"/>
    </source>
</evidence>
<dbReference type="PANTHER" id="PTHR10196">
    <property type="entry name" value="SUGAR KINASE"/>
    <property type="match status" value="1"/>
</dbReference>